<reference evidence="1" key="1">
    <citation type="submission" date="2018-02" db="EMBL/GenBank/DDBJ databases">
        <authorList>
            <person name="Cohen D.B."/>
            <person name="Kent A.D."/>
        </authorList>
    </citation>
    <scope>NUCLEOTIDE SEQUENCE</scope>
</reference>
<organism evidence="1">
    <name type="scientific">Fagus sylvatica</name>
    <name type="common">Beechnut</name>
    <dbReference type="NCBI Taxonomy" id="28930"/>
    <lineage>
        <taxon>Eukaryota</taxon>
        <taxon>Viridiplantae</taxon>
        <taxon>Streptophyta</taxon>
        <taxon>Embryophyta</taxon>
        <taxon>Tracheophyta</taxon>
        <taxon>Spermatophyta</taxon>
        <taxon>Magnoliopsida</taxon>
        <taxon>eudicotyledons</taxon>
        <taxon>Gunneridae</taxon>
        <taxon>Pentapetalae</taxon>
        <taxon>rosids</taxon>
        <taxon>fabids</taxon>
        <taxon>Fagales</taxon>
        <taxon>Fagaceae</taxon>
        <taxon>Fagus</taxon>
    </lineage>
</organism>
<accession>A0A2N9GS67</accession>
<name>A0A2N9GS67_FAGSY</name>
<evidence type="ECO:0000313" key="1">
    <source>
        <dbReference type="EMBL" id="SPD02298.1"/>
    </source>
</evidence>
<dbReference type="EMBL" id="OIVN01002288">
    <property type="protein sequence ID" value="SPD02298.1"/>
    <property type="molecule type" value="Genomic_DNA"/>
</dbReference>
<gene>
    <name evidence="1" type="ORF">FSB_LOCUS30180</name>
</gene>
<protein>
    <submittedName>
        <fullName evidence="1">Uncharacterized protein</fullName>
    </submittedName>
</protein>
<proteinExistence type="predicted"/>
<dbReference type="AlphaFoldDB" id="A0A2N9GS67"/>
<sequence length="98" mass="11039">MVVMSFVTITISLPQSKILSPVERNKNPRELMMQSTPGIMNTDLQLSGLERSEFLVLAASRRLPTDNSLLRDGEGFEHEKIEERRSQVKLIKLGTARG</sequence>